<feature type="signal peptide" evidence="5">
    <location>
        <begin position="1"/>
        <end position="27"/>
    </location>
</feature>
<accession>A0ABZ0J1Z2</accession>
<proteinExistence type="inferred from homology"/>
<dbReference type="Gene3D" id="3.60.15.30">
    <property type="entry name" value="Metallo-beta-lactamase domain"/>
    <property type="match status" value="1"/>
</dbReference>
<organism evidence="7 8">
    <name type="scientific">Diaphorobacter limosus</name>
    <dbReference type="NCBI Taxonomy" id="3036128"/>
    <lineage>
        <taxon>Bacteria</taxon>
        <taxon>Pseudomonadati</taxon>
        <taxon>Pseudomonadota</taxon>
        <taxon>Betaproteobacteria</taxon>
        <taxon>Burkholderiales</taxon>
        <taxon>Comamonadaceae</taxon>
        <taxon>Diaphorobacter</taxon>
    </lineage>
</organism>
<dbReference type="InterPro" id="IPR036527">
    <property type="entry name" value="SCP2_sterol-bd_dom_sf"/>
</dbReference>
<evidence type="ECO:0000256" key="4">
    <source>
        <dbReference type="ARBA" id="ARBA00033751"/>
    </source>
</evidence>
<dbReference type="InterPro" id="IPR036866">
    <property type="entry name" value="RibonucZ/Hydroxyglut_hydro"/>
</dbReference>
<dbReference type="InterPro" id="IPR029228">
    <property type="entry name" value="Alkyl_sulf_dimr"/>
</dbReference>
<feature type="chain" id="PRO_5046645182" evidence="5">
    <location>
        <begin position="28"/>
        <end position="658"/>
    </location>
</feature>
<dbReference type="SMART" id="SM00849">
    <property type="entry name" value="Lactamase_B"/>
    <property type="match status" value="1"/>
</dbReference>
<dbReference type="RefSeq" id="WP_317700640.1">
    <property type="nucleotide sequence ID" value="NZ_CP136921.1"/>
</dbReference>
<keyword evidence="5" id="KW-0732">Signal</keyword>
<dbReference type="EMBL" id="CP136921">
    <property type="protein sequence ID" value="WOO31162.1"/>
    <property type="molecule type" value="Genomic_DNA"/>
</dbReference>
<dbReference type="Gene3D" id="3.30.1050.10">
    <property type="entry name" value="SCP2 sterol-binding domain"/>
    <property type="match status" value="1"/>
</dbReference>
<dbReference type="Pfam" id="PF00753">
    <property type="entry name" value="Lactamase_B"/>
    <property type="match status" value="1"/>
</dbReference>
<evidence type="ECO:0000256" key="3">
    <source>
        <dbReference type="ARBA" id="ARBA00022833"/>
    </source>
</evidence>
<comment type="similarity">
    <text evidence="4">Belongs to the metallo-beta-lactamase superfamily. Type III sulfatase family.</text>
</comment>
<dbReference type="PANTHER" id="PTHR43223:SF1">
    <property type="entry name" value="ALKYL_ARYL-SULFATASE BDS1"/>
    <property type="match status" value="1"/>
</dbReference>
<feature type="domain" description="Metallo-beta-lactamase" evidence="6">
    <location>
        <begin position="130"/>
        <end position="352"/>
    </location>
</feature>
<evidence type="ECO:0000256" key="2">
    <source>
        <dbReference type="ARBA" id="ARBA00022801"/>
    </source>
</evidence>
<dbReference type="InterPro" id="IPR029229">
    <property type="entry name" value="Alkyl_sulf_C"/>
</dbReference>
<evidence type="ECO:0000256" key="1">
    <source>
        <dbReference type="ARBA" id="ARBA00022723"/>
    </source>
</evidence>
<keyword evidence="3" id="KW-0862">Zinc</keyword>
<dbReference type="InterPro" id="IPR001279">
    <property type="entry name" value="Metallo-B-lactamas"/>
</dbReference>
<sequence>MNPATHPLAALIGAALLVGGCASAPNAADMTPKPATPTTVNANQAMRQAVAAFDKRDFDDATRGKLAELNDPLVKAADGRIVWDTRKFDFLKSDAPATANPSLWRNQQLQHAQGLFKVADGIYQIRGYDIANMTLVEGNTGWIVIDTLLTAPVARAGLKLAMDTLKSSKPVVAVIYTHSHADHFGGVRGVVDEADVRSGKVKIIAPDAFMEHAIAENVLAGNAMSRRAQYMYGVGLPASGQGTLGTGLGLALSSSVPGLIPPTQYIKKTGEEMTIDGVRIQFQMAKGSEAPSEFMFYFPDKKALCLSEVATKLMHNVYTIRGAQVRDALLWSKYINETMDLFPDAEVAFASHHWPTWGKENIRGFLANQRDTYRFLHDRALNLANQGKVMDELGSETFMPKALAADAASRGYYGTLSHNLRAVYNFYLGYYDGNPATLHRLPPVDSAKRYVAAMGGEAAALAAGRKAFADGDYRWVAEMVNHVVFANPANAEARALQADALEQLGYQAESAPWRNAYLLGAMELRKGPQTANVSSSGPDTVRGMSNELLFDYIALRLDHTKTDGLKAAVQMVFTDVNETWALELSNSVLNNTQGRVLKNPDVTITLTRPAFLAMLLQGKKLHELVQAGMVKVEGNPQGFGTVVANIVEFPPLFNIVTP</sequence>
<keyword evidence="1" id="KW-0479">Metal-binding</keyword>
<dbReference type="Pfam" id="PF14863">
    <property type="entry name" value="Alkyl_sulf_dimr"/>
    <property type="match status" value="1"/>
</dbReference>
<dbReference type="SUPFAM" id="SSF56281">
    <property type="entry name" value="Metallo-hydrolase/oxidoreductase"/>
    <property type="match status" value="1"/>
</dbReference>
<dbReference type="PANTHER" id="PTHR43223">
    <property type="entry name" value="ALKYL/ARYL-SULFATASE"/>
    <property type="match status" value="1"/>
</dbReference>
<dbReference type="Pfam" id="PF14864">
    <property type="entry name" value="Alkyl_sulf_C"/>
    <property type="match status" value="1"/>
</dbReference>
<dbReference type="InterPro" id="IPR052195">
    <property type="entry name" value="Bact_Alkyl/Aryl-Sulfatase"/>
</dbReference>
<evidence type="ECO:0000259" key="6">
    <source>
        <dbReference type="SMART" id="SM00849"/>
    </source>
</evidence>
<dbReference type="Proteomes" id="UP001303211">
    <property type="component" value="Chromosome"/>
</dbReference>
<evidence type="ECO:0000256" key="5">
    <source>
        <dbReference type="SAM" id="SignalP"/>
    </source>
</evidence>
<reference evidence="7 8" key="1">
    <citation type="submission" date="2023-03" db="EMBL/GenBank/DDBJ databases">
        <title>Diaphorobacter basophil sp. nov., isolated from a sewage-treatment plant.</title>
        <authorList>
            <person name="Yang K."/>
        </authorList>
    </citation>
    <scope>NUCLEOTIDE SEQUENCE [LARGE SCALE GENOMIC DNA]</scope>
    <source>
        <strain evidence="7 8">Y-1</strain>
    </source>
</reference>
<gene>
    <name evidence="7" type="ORF">P4826_12150</name>
</gene>
<name>A0ABZ0J1Z2_9BURK</name>
<dbReference type="SUPFAM" id="SSF55718">
    <property type="entry name" value="SCP-like"/>
    <property type="match status" value="1"/>
</dbReference>
<evidence type="ECO:0000313" key="8">
    <source>
        <dbReference type="Proteomes" id="UP001303211"/>
    </source>
</evidence>
<keyword evidence="2" id="KW-0378">Hydrolase</keyword>
<dbReference type="CDD" id="cd07710">
    <property type="entry name" value="arylsulfatase_Sdsa1-like_MBL-fold"/>
    <property type="match status" value="1"/>
</dbReference>
<keyword evidence="8" id="KW-1185">Reference proteome</keyword>
<dbReference type="InterPro" id="IPR038536">
    <property type="entry name" value="Alkyl/aryl-sulf_dimr_sf"/>
</dbReference>
<protein>
    <submittedName>
        <fullName evidence="7">Alkyl sulfatase dimerization domain-containing protein</fullName>
    </submittedName>
</protein>
<dbReference type="Gene3D" id="1.25.40.880">
    <property type="entry name" value="Alkyl sulfatase, dimerisation domain"/>
    <property type="match status" value="1"/>
</dbReference>
<evidence type="ECO:0000313" key="7">
    <source>
        <dbReference type="EMBL" id="WOO31162.1"/>
    </source>
</evidence>
<dbReference type="InterPro" id="IPR044097">
    <property type="entry name" value="Bds1/SdsA1_MBL-fold"/>
</dbReference>